<protein>
    <submittedName>
        <fullName evidence="2">Hemin transport protein</fullName>
    </submittedName>
</protein>
<dbReference type="Proteomes" id="UP001549320">
    <property type="component" value="Unassembled WGS sequence"/>
</dbReference>
<evidence type="ECO:0000259" key="1">
    <source>
        <dbReference type="Pfam" id="PF05171"/>
    </source>
</evidence>
<dbReference type="SUPFAM" id="SSF144064">
    <property type="entry name" value="Heme iron utilization protein-like"/>
    <property type="match status" value="1"/>
</dbReference>
<dbReference type="Gene3D" id="3.40.1570.10">
    <property type="entry name" value="HemS/ChuS/ChuX like domains"/>
    <property type="match status" value="2"/>
</dbReference>
<dbReference type="InterPro" id="IPR053733">
    <property type="entry name" value="Heme_Transport_Util_sf"/>
</dbReference>
<dbReference type="CDD" id="cd16830">
    <property type="entry name" value="HemS-like_N"/>
    <property type="match status" value="1"/>
</dbReference>
<reference evidence="2 3" key="1">
    <citation type="submission" date="2024-06" db="EMBL/GenBank/DDBJ databases">
        <title>Sorghum-associated microbial communities from plants grown in Nebraska, USA.</title>
        <authorList>
            <person name="Schachtman D."/>
        </authorList>
    </citation>
    <scope>NUCLEOTIDE SEQUENCE [LARGE SCALE GENOMIC DNA]</scope>
    <source>
        <strain evidence="2 3">2709</strain>
    </source>
</reference>
<proteinExistence type="predicted"/>
<evidence type="ECO:0000313" key="3">
    <source>
        <dbReference type="Proteomes" id="UP001549320"/>
    </source>
</evidence>
<dbReference type="RefSeq" id="WP_354447502.1">
    <property type="nucleotide sequence ID" value="NZ_JBEPSH010000009.1"/>
</dbReference>
<dbReference type="InterPro" id="IPR007845">
    <property type="entry name" value="HemS/ChuX_dom"/>
</dbReference>
<gene>
    <name evidence="2" type="ORF">ABIE13_004555</name>
</gene>
<dbReference type="EMBL" id="JBEPSH010000009">
    <property type="protein sequence ID" value="MET4579427.1"/>
    <property type="molecule type" value="Genomic_DNA"/>
</dbReference>
<name>A0ABV2QEQ8_9BURK</name>
<comment type="caution">
    <text evidence="2">The sequence shown here is derived from an EMBL/GenBank/DDBJ whole genome shotgun (WGS) entry which is preliminary data.</text>
</comment>
<feature type="domain" description="Haemin-degrading HemS/ChuX" evidence="1">
    <location>
        <begin position="213"/>
        <end position="348"/>
    </location>
</feature>
<feature type="domain" description="Haemin-degrading HemS/ChuX" evidence="1">
    <location>
        <begin position="28"/>
        <end position="163"/>
    </location>
</feature>
<dbReference type="Pfam" id="PF05171">
    <property type="entry name" value="HemS"/>
    <property type="match status" value="2"/>
</dbReference>
<organism evidence="2 3">
    <name type="scientific">Ottowia thiooxydans</name>
    <dbReference type="NCBI Taxonomy" id="219182"/>
    <lineage>
        <taxon>Bacteria</taxon>
        <taxon>Pseudomonadati</taxon>
        <taxon>Pseudomonadota</taxon>
        <taxon>Betaproteobacteria</taxon>
        <taxon>Burkholderiales</taxon>
        <taxon>Comamonadaceae</taxon>
        <taxon>Ottowia</taxon>
    </lineage>
</organism>
<keyword evidence="3" id="KW-1185">Reference proteome</keyword>
<evidence type="ECO:0000313" key="2">
    <source>
        <dbReference type="EMBL" id="MET4579427.1"/>
    </source>
</evidence>
<sequence>MNVETLRTRFAEARAAGKRARDAAESIGVSEGEAVAAHAGNHDGALKAVPLTKSWLDILKAVGECGPVLALTRNETTVHEKTGVYEKLSAQGPVGLALGGPIDLRLFFMHWHAGFAVTEAAAQPNSPAALSLQFYDASGLAVHKIYCRDATDRAAFEGVMQRFADASLAPEFKPRPVAPAVKSDDAIDADGLLQAWAGMKDTHDFFEMLKKFGVERQQSFRLAEGRFTRRAPANVARQVLQEAAFDGAPIMVFVGSLGCIQIHTGPVTRVEPMEIRGIQWLNVLDADFNLHMQEDAIANAWVVEKPTTDGTVTSVELFDAKGDLMAMFFGERKPGNPEREDWRAIVRKAAPTAAVAA</sequence>
<accession>A0ABV2QEQ8</accession>
<dbReference type="CDD" id="cd16831">
    <property type="entry name" value="HemS-like_C"/>
    <property type="match status" value="1"/>
</dbReference>